<gene>
    <name evidence="3" type="ORF">J0695_05840</name>
</gene>
<dbReference type="EMBL" id="JAFLRJ010000044">
    <property type="protein sequence ID" value="MBO0511333.1"/>
    <property type="molecule type" value="Genomic_DNA"/>
</dbReference>
<dbReference type="GO" id="GO:0004803">
    <property type="term" value="F:transposase activity"/>
    <property type="evidence" value="ECO:0007669"/>
    <property type="project" value="InterPro"/>
</dbReference>
<feature type="region of interest" description="Disordered" evidence="1">
    <location>
        <begin position="64"/>
        <end position="104"/>
    </location>
</feature>
<protein>
    <submittedName>
        <fullName evidence="3">Transposase</fullName>
    </submittedName>
</protein>
<comment type="caution">
    <text evidence="3">The sequence shown here is derived from an EMBL/GenBank/DDBJ whole genome shotgun (WGS) entry which is preliminary data.</text>
</comment>
<dbReference type="PANTHER" id="PTHR30007:SF0">
    <property type="entry name" value="TRANSPOSASE"/>
    <property type="match status" value="1"/>
</dbReference>
<dbReference type="AlphaFoldDB" id="A0A939F3Q4"/>
<dbReference type="PANTHER" id="PTHR30007">
    <property type="entry name" value="PHP DOMAIN PROTEIN"/>
    <property type="match status" value="1"/>
</dbReference>
<sequence>MDSQSIKATERGGWHGYDGGKEVLGFKRHLLVATIGLVLAVCVSPANVSDREGASVLLARCHAAPAGSNHRSAATRWQRPRSPTTPRRQLPTGHRHEVLFGQGR</sequence>
<organism evidence="3 4">
    <name type="scientific">Streptomyces beijiangensis</name>
    <dbReference type="NCBI Taxonomy" id="163361"/>
    <lineage>
        <taxon>Bacteria</taxon>
        <taxon>Bacillati</taxon>
        <taxon>Actinomycetota</taxon>
        <taxon>Actinomycetes</taxon>
        <taxon>Kitasatosporales</taxon>
        <taxon>Streptomycetaceae</taxon>
        <taxon>Streptomyces</taxon>
    </lineage>
</organism>
<evidence type="ECO:0000259" key="2">
    <source>
        <dbReference type="Pfam" id="PF01609"/>
    </source>
</evidence>
<dbReference type="GO" id="GO:0003677">
    <property type="term" value="F:DNA binding"/>
    <property type="evidence" value="ECO:0007669"/>
    <property type="project" value="InterPro"/>
</dbReference>
<evidence type="ECO:0000313" key="4">
    <source>
        <dbReference type="Proteomes" id="UP000664167"/>
    </source>
</evidence>
<name>A0A939F3Q4_9ACTN</name>
<dbReference type="GO" id="GO:0006313">
    <property type="term" value="P:DNA transposition"/>
    <property type="evidence" value="ECO:0007669"/>
    <property type="project" value="InterPro"/>
</dbReference>
<feature type="domain" description="Transposase IS4-like" evidence="2">
    <location>
        <begin position="1"/>
        <end position="64"/>
    </location>
</feature>
<dbReference type="Pfam" id="PF01609">
    <property type="entry name" value="DDE_Tnp_1"/>
    <property type="match status" value="1"/>
</dbReference>
<dbReference type="Proteomes" id="UP000664167">
    <property type="component" value="Unassembled WGS sequence"/>
</dbReference>
<dbReference type="InterPro" id="IPR002559">
    <property type="entry name" value="Transposase_11"/>
</dbReference>
<reference evidence="3" key="1">
    <citation type="submission" date="2021-03" db="EMBL/GenBank/DDBJ databases">
        <title>Streptomyces poriferae sp. nov., a novel marine sponge-derived Actinobacteria species with anti-MRSA activity.</title>
        <authorList>
            <person name="Sandoval-Powers M."/>
            <person name="Kralova S."/>
            <person name="Nguyen G.-S."/>
            <person name="Fawwal D."/>
            <person name="Degnes K."/>
            <person name="Klinkenberg G."/>
            <person name="Sletta H."/>
            <person name="Wentzel A."/>
            <person name="Liles M.R."/>
        </authorList>
    </citation>
    <scope>NUCLEOTIDE SEQUENCE</scope>
    <source>
        <strain evidence="3">DSM 41794</strain>
    </source>
</reference>
<accession>A0A939F3Q4</accession>
<proteinExistence type="predicted"/>
<keyword evidence="4" id="KW-1185">Reference proteome</keyword>
<feature type="compositionally biased region" description="Low complexity" evidence="1">
    <location>
        <begin position="75"/>
        <end position="92"/>
    </location>
</feature>
<evidence type="ECO:0000313" key="3">
    <source>
        <dbReference type="EMBL" id="MBO0511333.1"/>
    </source>
</evidence>
<evidence type="ECO:0000256" key="1">
    <source>
        <dbReference type="SAM" id="MobiDB-lite"/>
    </source>
</evidence>